<proteinExistence type="predicted"/>
<reference evidence="1 2" key="1">
    <citation type="submission" date="2016-10" db="EMBL/GenBank/DDBJ databases">
        <authorList>
            <person name="de Groot N.N."/>
        </authorList>
    </citation>
    <scope>NUCLEOTIDE SEQUENCE [LARGE SCALE GENOMIC DNA]</scope>
    <source>
        <strain evidence="1 2">CECT 7543</strain>
    </source>
</reference>
<accession>A0A1H0MDE4</accession>
<dbReference type="Proteomes" id="UP000198827">
    <property type="component" value="Chromosome I"/>
</dbReference>
<evidence type="ECO:0000313" key="1">
    <source>
        <dbReference type="EMBL" id="SDO78468.1"/>
    </source>
</evidence>
<organism evidence="1 2">
    <name type="scientific">Pseudomonas arsenicoxydans</name>
    <dbReference type="NCBI Taxonomy" id="702115"/>
    <lineage>
        <taxon>Bacteria</taxon>
        <taxon>Pseudomonadati</taxon>
        <taxon>Pseudomonadota</taxon>
        <taxon>Gammaproteobacteria</taxon>
        <taxon>Pseudomonadales</taxon>
        <taxon>Pseudomonadaceae</taxon>
        <taxon>Pseudomonas</taxon>
    </lineage>
</organism>
<protein>
    <submittedName>
        <fullName evidence="1">Uncharacterized protein</fullName>
    </submittedName>
</protein>
<dbReference type="Pfam" id="PF20192">
    <property type="entry name" value="DUF6555"/>
    <property type="match status" value="1"/>
</dbReference>
<dbReference type="EMBL" id="LT629705">
    <property type="protein sequence ID" value="SDO78468.1"/>
    <property type="molecule type" value="Genomic_DNA"/>
</dbReference>
<name>A0A1H0MDE4_9PSED</name>
<sequence length="76" mass="8900">MIRRRHFQITYSLKKSRHIFVQPDSHMTDADAWYYACLHSGIGLSYGENHDQQNEDALRVHAQASGLMQVNWEELP</sequence>
<dbReference type="RefSeq" id="WP_090183146.1">
    <property type="nucleotide sequence ID" value="NZ_LT629705.1"/>
</dbReference>
<evidence type="ECO:0000313" key="2">
    <source>
        <dbReference type="Proteomes" id="UP000198827"/>
    </source>
</evidence>
<gene>
    <name evidence="1" type="ORF">SAMN04489798_3846</name>
</gene>
<dbReference type="OrthoDB" id="6928792at2"/>
<dbReference type="AlphaFoldDB" id="A0A1H0MDE4"/>
<dbReference type="InterPro" id="IPR046685">
    <property type="entry name" value="DUF6555"/>
</dbReference>